<dbReference type="OrthoDB" id="14970at2759"/>
<evidence type="ECO:0000256" key="1">
    <source>
        <dbReference type="ARBA" id="ARBA00005005"/>
    </source>
</evidence>
<keyword evidence="7" id="KW-1185">Reference proteome</keyword>
<proteinExistence type="inferred from homology"/>
<comment type="similarity">
    <text evidence="2">Belongs to the enoyl-CoA hydratase/isomerase family.</text>
</comment>
<dbReference type="KEGG" id="tet:TTHERM_00530510"/>
<dbReference type="InterPro" id="IPR001753">
    <property type="entry name" value="Enoyl-CoA_hydra/iso"/>
</dbReference>
<dbReference type="AlphaFoldDB" id="I7MCX3"/>
<dbReference type="GO" id="GO:0051750">
    <property type="term" value="F:delta(3,5)-delta(2,4)-dienoyl-CoA isomerase activity"/>
    <property type="evidence" value="ECO:0007669"/>
    <property type="project" value="TreeGrafter"/>
</dbReference>
<gene>
    <name evidence="6" type="ORF">TTHERM_00530510</name>
</gene>
<dbReference type="EMBL" id="GG662522">
    <property type="protein sequence ID" value="EAR85093.1"/>
    <property type="molecule type" value="Genomic_DNA"/>
</dbReference>
<dbReference type="PANTHER" id="PTHR43149">
    <property type="entry name" value="ENOYL-COA HYDRATASE"/>
    <property type="match status" value="1"/>
</dbReference>
<name>I7MCX3_TETTS</name>
<sequence>MTFETLEIEYIENHIAHVKLNRQKVGNAMNVKMIHELPEAMKMLQKKEDLRCVVLTGNGKHFSTGVDLQDPIFAISIDEEDVARRTAFLYKFIQVLQETITSFERLQIPILVGIQNACLGVAIEFILAADVRICTKQSFFEFKEIDVGIAADMGLLQRLPVTCTNDSLLRELVYTGRRFDSETALRIGMVSQVVENEEQLRSILLKTAKTIAEKSPVAVWTIKSILTTQRHKTILPNLDYMARLNSAMAQTSDIPIALNSLISKQKAIYPKL</sequence>
<evidence type="ECO:0000256" key="3">
    <source>
        <dbReference type="ARBA" id="ARBA00022832"/>
    </source>
</evidence>
<dbReference type="SUPFAM" id="SSF52096">
    <property type="entry name" value="ClpP/crotonase"/>
    <property type="match status" value="1"/>
</dbReference>
<keyword evidence="3" id="KW-0276">Fatty acid metabolism</keyword>
<evidence type="ECO:0000313" key="6">
    <source>
        <dbReference type="EMBL" id="EAR85093.1"/>
    </source>
</evidence>
<dbReference type="OMA" id="QEAFTWW"/>
<keyword evidence="5 6" id="KW-0413">Isomerase</keyword>
<dbReference type="InParanoid" id="I7MCX3"/>
<dbReference type="GO" id="GO:0006635">
    <property type="term" value="P:fatty acid beta-oxidation"/>
    <property type="evidence" value="ECO:0007669"/>
    <property type="project" value="UniProtKB-UniPathway"/>
</dbReference>
<evidence type="ECO:0000256" key="4">
    <source>
        <dbReference type="ARBA" id="ARBA00023098"/>
    </source>
</evidence>
<dbReference type="STRING" id="312017.I7MCX3"/>
<dbReference type="InterPro" id="IPR045002">
    <property type="entry name" value="Ech1-like"/>
</dbReference>
<dbReference type="UniPathway" id="UPA00659"/>
<accession>I7MCX3</accession>
<dbReference type="PANTHER" id="PTHR43149:SF1">
    <property type="entry name" value="DELTA(3,5)-DELTA(2,4)-DIENOYL-COA ISOMERASE, MITOCHONDRIAL"/>
    <property type="match status" value="1"/>
</dbReference>
<protein>
    <submittedName>
        <fullName evidence="6">Enoyl-CoA hydratase/delta3,5-delta2,4-dienoyl-CoA isomerase</fullName>
    </submittedName>
</protein>
<evidence type="ECO:0000256" key="2">
    <source>
        <dbReference type="ARBA" id="ARBA00005254"/>
    </source>
</evidence>
<dbReference type="HOGENOM" id="CLU_009834_7_0_1"/>
<dbReference type="GeneID" id="7827373"/>
<dbReference type="Proteomes" id="UP000009168">
    <property type="component" value="Unassembled WGS sequence"/>
</dbReference>
<dbReference type="RefSeq" id="XP_001032756.1">
    <property type="nucleotide sequence ID" value="XM_001032756.3"/>
</dbReference>
<organism evidence="6 7">
    <name type="scientific">Tetrahymena thermophila (strain SB210)</name>
    <dbReference type="NCBI Taxonomy" id="312017"/>
    <lineage>
        <taxon>Eukaryota</taxon>
        <taxon>Sar</taxon>
        <taxon>Alveolata</taxon>
        <taxon>Ciliophora</taxon>
        <taxon>Intramacronucleata</taxon>
        <taxon>Oligohymenophorea</taxon>
        <taxon>Hymenostomatida</taxon>
        <taxon>Tetrahymenina</taxon>
        <taxon>Tetrahymenidae</taxon>
        <taxon>Tetrahymena</taxon>
    </lineage>
</organism>
<dbReference type="Gene3D" id="1.10.12.10">
    <property type="entry name" value="Lyase 2-enoyl-coa Hydratase, Chain A, domain 2"/>
    <property type="match status" value="1"/>
</dbReference>
<dbReference type="InterPro" id="IPR014748">
    <property type="entry name" value="Enoyl-CoA_hydra_C"/>
</dbReference>
<dbReference type="Gene3D" id="3.90.226.10">
    <property type="entry name" value="2-enoyl-CoA Hydratase, Chain A, domain 1"/>
    <property type="match status" value="1"/>
</dbReference>
<dbReference type="CDD" id="cd06558">
    <property type="entry name" value="crotonase-like"/>
    <property type="match status" value="1"/>
</dbReference>
<reference evidence="7" key="1">
    <citation type="journal article" date="2006" name="PLoS Biol.">
        <title>Macronuclear genome sequence of the ciliate Tetrahymena thermophila, a model eukaryote.</title>
        <authorList>
            <person name="Eisen J.A."/>
            <person name="Coyne R.S."/>
            <person name="Wu M."/>
            <person name="Wu D."/>
            <person name="Thiagarajan M."/>
            <person name="Wortman J.R."/>
            <person name="Badger J.H."/>
            <person name="Ren Q."/>
            <person name="Amedeo P."/>
            <person name="Jones K.M."/>
            <person name="Tallon L.J."/>
            <person name="Delcher A.L."/>
            <person name="Salzberg S.L."/>
            <person name="Silva J.C."/>
            <person name="Haas B.J."/>
            <person name="Majoros W.H."/>
            <person name="Farzad M."/>
            <person name="Carlton J.M."/>
            <person name="Smith R.K. Jr."/>
            <person name="Garg J."/>
            <person name="Pearlman R.E."/>
            <person name="Karrer K.M."/>
            <person name="Sun L."/>
            <person name="Manning G."/>
            <person name="Elde N.C."/>
            <person name="Turkewitz A.P."/>
            <person name="Asai D.J."/>
            <person name="Wilkes D.E."/>
            <person name="Wang Y."/>
            <person name="Cai H."/>
            <person name="Collins K."/>
            <person name="Stewart B.A."/>
            <person name="Lee S.R."/>
            <person name="Wilamowska K."/>
            <person name="Weinberg Z."/>
            <person name="Ruzzo W.L."/>
            <person name="Wloga D."/>
            <person name="Gaertig J."/>
            <person name="Frankel J."/>
            <person name="Tsao C.-C."/>
            <person name="Gorovsky M.A."/>
            <person name="Keeling P.J."/>
            <person name="Waller R.F."/>
            <person name="Patron N.J."/>
            <person name="Cherry J.M."/>
            <person name="Stover N.A."/>
            <person name="Krieger C.J."/>
            <person name="del Toro C."/>
            <person name="Ryder H.F."/>
            <person name="Williamson S.C."/>
            <person name="Barbeau R.A."/>
            <person name="Hamilton E.P."/>
            <person name="Orias E."/>
        </authorList>
    </citation>
    <scope>NUCLEOTIDE SEQUENCE [LARGE SCALE GENOMIC DNA]</scope>
    <source>
        <strain evidence="7">SB210</strain>
    </source>
</reference>
<evidence type="ECO:0000256" key="5">
    <source>
        <dbReference type="ARBA" id="ARBA00023235"/>
    </source>
</evidence>
<dbReference type="eggNOG" id="KOG1681">
    <property type="taxonomic scope" value="Eukaryota"/>
</dbReference>
<comment type="pathway">
    <text evidence="1">Lipid metabolism; fatty acid beta-oxidation.</text>
</comment>
<dbReference type="InterPro" id="IPR029045">
    <property type="entry name" value="ClpP/crotonase-like_dom_sf"/>
</dbReference>
<evidence type="ECO:0000313" key="7">
    <source>
        <dbReference type="Proteomes" id="UP000009168"/>
    </source>
</evidence>
<dbReference type="Pfam" id="PF00378">
    <property type="entry name" value="ECH_1"/>
    <property type="match status" value="1"/>
</dbReference>
<keyword evidence="4" id="KW-0443">Lipid metabolism</keyword>